<feature type="non-terminal residue" evidence="2">
    <location>
        <position position="62"/>
    </location>
</feature>
<reference evidence="2 3" key="1">
    <citation type="journal article" date="2021" name="Nat. Plants">
        <title>The Taxus genome provides insights into paclitaxel biosynthesis.</title>
        <authorList>
            <person name="Xiong X."/>
            <person name="Gou J."/>
            <person name="Liao Q."/>
            <person name="Li Y."/>
            <person name="Zhou Q."/>
            <person name="Bi G."/>
            <person name="Li C."/>
            <person name="Du R."/>
            <person name="Wang X."/>
            <person name="Sun T."/>
            <person name="Guo L."/>
            <person name="Liang H."/>
            <person name="Lu P."/>
            <person name="Wu Y."/>
            <person name="Zhang Z."/>
            <person name="Ro D.K."/>
            <person name="Shang Y."/>
            <person name="Huang S."/>
            <person name="Yan J."/>
        </authorList>
    </citation>
    <scope>NUCLEOTIDE SEQUENCE [LARGE SCALE GENOMIC DNA]</scope>
    <source>
        <strain evidence="2">Ta-2019</strain>
    </source>
</reference>
<organism evidence="2 3">
    <name type="scientific">Taxus chinensis</name>
    <name type="common">Chinese yew</name>
    <name type="synonym">Taxus wallichiana var. chinensis</name>
    <dbReference type="NCBI Taxonomy" id="29808"/>
    <lineage>
        <taxon>Eukaryota</taxon>
        <taxon>Viridiplantae</taxon>
        <taxon>Streptophyta</taxon>
        <taxon>Embryophyta</taxon>
        <taxon>Tracheophyta</taxon>
        <taxon>Spermatophyta</taxon>
        <taxon>Pinopsida</taxon>
        <taxon>Pinidae</taxon>
        <taxon>Conifers II</taxon>
        <taxon>Cupressales</taxon>
        <taxon>Taxaceae</taxon>
        <taxon>Taxus</taxon>
    </lineage>
</organism>
<feature type="region of interest" description="Disordered" evidence="1">
    <location>
        <begin position="43"/>
        <end position="62"/>
    </location>
</feature>
<comment type="caution">
    <text evidence="2">The sequence shown here is derived from an EMBL/GenBank/DDBJ whole genome shotgun (WGS) entry which is preliminary data.</text>
</comment>
<gene>
    <name evidence="2" type="ORF">KI387_004337</name>
</gene>
<dbReference type="Proteomes" id="UP000824469">
    <property type="component" value="Unassembled WGS sequence"/>
</dbReference>
<proteinExistence type="predicted"/>
<evidence type="ECO:0000313" key="2">
    <source>
        <dbReference type="EMBL" id="KAH9324159.1"/>
    </source>
</evidence>
<sequence length="62" mass="6945">KDENLQTSRYSPISVDQHSCNGYGLLESSITIRARAQMDFDSHRLTSQMGTEAVASQRGRNE</sequence>
<keyword evidence="3" id="KW-1185">Reference proteome</keyword>
<dbReference type="EMBL" id="JAHRHJ020000002">
    <property type="protein sequence ID" value="KAH9324159.1"/>
    <property type="molecule type" value="Genomic_DNA"/>
</dbReference>
<evidence type="ECO:0000313" key="3">
    <source>
        <dbReference type="Proteomes" id="UP000824469"/>
    </source>
</evidence>
<accession>A0AA38GI01</accession>
<feature type="non-terminal residue" evidence="2">
    <location>
        <position position="1"/>
    </location>
</feature>
<name>A0AA38GI01_TAXCH</name>
<dbReference type="AlphaFoldDB" id="A0AA38GI01"/>
<evidence type="ECO:0000256" key="1">
    <source>
        <dbReference type="SAM" id="MobiDB-lite"/>
    </source>
</evidence>
<protein>
    <submittedName>
        <fullName evidence="2">Uncharacterized protein</fullName>
    </submittedName>
</protein>